<dbReference type="Proteomes" id="UP000694389">
    <property type="component" value="Unassembled WGS sequence"/>
</dbReference>
<evidence type="ECO:0000256" key="1">
    <source>
        <dbReference type="SAM" id="MobiDB-lite"/>
    </source>
</evidence>
<evidence type="ECO:0000256" key="2">
    <source>
        <dbReference type="SAM" id="SignalP"/>
    </source>
</evidence>
<reference evidence="3" key="2">
    <citation type="submission" date="2025-09" db="UniProtKB">
        <authorList>
            <consortium name="Ensembl"/>
        </authorList>
    </citation>
    <scope>IDENTIFICATION</scope>
</reference>
<keyword evidence="4" id="KW-1185">Reference proteome</keyword>
<organism evidence="3 4">
    <name type="scientific">Dicentrarchus labrax</name>
    <name type="common">European seabass</name>
    <name type="synonym">Morone labrax</name>
    <dbReference type="NCBI Taxonomy" id="13489"/>
    <lineage>
        <taxon>Eukaryota</taxon>
        <taxon>Metazoa</taxon>
        <taxon>Chordata</taxon>
        <taxon>Craniata</taxon>
        <taxon>Vertebrata</taxon>
        <taxon>Euteleostomi</taxon>
        <taxon>Actinopterygii</taxon>
        <taxon>Neopterygii</taxon>
        <taxon>Teleostei</taxon>
        <taxon>Neoteleostei</taxon>
        <taxon>Acanthomorphata</taxon>
        <taxon>Eupercaria</taxon>
        <taxon>Moronidae</taxon>
        <taxon>Dicentrarchus</taxon>
    </lineage>
</organism>
<reference evidence="3" key="1">
    <citation type="submission" date="2025-08" db="UniProtKB">
        <authorList>
            <consortium name="Ensembl"/>
        </authorList>
    </citation>
    <scope>IDENTIFICATION</scope>
</reference>
<feature type="chain" id="PRO_5035928029" evidence="2">
    <location>
        <begin position="18"/>
        <end position="108"/>
    </location>
</feature>
<proteinExistence type="predicted"/>
<accession>A0A8C4F5P2</accession>
<keyword evidence="2" id="KW-0732">Signal</keyword>
<evidence type="ECO:0000313" key="4">
    <source>
        <dbReference type="Proteomes" id="UP000694389"/>
    </source>
</evidence>
<protein>
    <submittedName>
        <fullName evidence="3">Uncharacterized protein</fullName>
    </submittedName>
</protein>
<evidence type="ECO:0000313" key="3">
    <source>
        <dbReference type="Ensembl" id="ENSDLAP00005028356.2"/>
    </source>
</evidence>
<sequence>SVYFRVFSLLRLPFTAAGPTAGTSSLLFSPAVSEVEGRPISFVLVFFFLSSDLPPELWRKHTGDAEEGSNVGGREEGGNGTGLWRRFKQSLPSLVMVNVWSPRNKMNY</sequence>
<name>A0A8C4F5P2_DICLA</name>
<dbReference type="AlphaFoldDB" id="A0A8C4F5P2"/>
<feature type="region of interest" description="Disordered" evidence="1">
    <location>
        <begin position="60"/>
        <end position="82"/>
    </location>
</feature>
<feature type="signal peptide" evidence="2">
    <location>
        <begin position="1"/>
        <end position="17"/>
    </location>
</feature>
<dbReference type="Ensembl" id="ENSDLAT00005030241.2">
    <property type="protein sequence ID" value="ENSDLAP00005028356.2"/>
    <property type="gene ID" value="ENSDLAG00005012719.2"/>
</dbReference>